<dbReference type="AlphaFoldDB" id="A0A0D1Y655"/>
<dbReference type="Proteomes" id="UP000053328">
    <property type="component" value="Unassembled WGS sequence"/>
</dbReference>
<evidence type="ECO:0000313" key="6">
    <source>
        <dbReference type="EMBL" id="KIW10376.1"/>
    </source>
</evidence>
<evidence type="ECO:0000259" key="5">
    <source>
        <dbReference type="PROSITE" id="PS51186"/>
    </source>
</evidence>
<dbReference type="GO" id="GO:0008080">
    <property type="term" value="F:N-acetyltransferase activity"/>
    <property type="evidence" value="ECO:0007669"/>
    <property type="project" value="TreeGrafter"/>
</dbReference>
<evidence type="ECO:0000313" key="7">
    <source>
        <dbReference type="Proteomes" id="UP000053328"/>
    </source>
</evidence>
<organism evidence="6 7">
    <name type="scientific">Exophiala spinifera</name>
    <dbReference type="NCBI Taxonomy" id="91928"/>
    <lineage>
        <taxon>Eukaryota</taxon>
        <taxon>Fungi</taxon>
        <taxon>Dikarya</taxon>
        <taxon>Ascomycota</taxon>
        <taxon>Pezizomycotina</taxon>
        <taxon>Eurotiomycetes</taxon>
        <taxon>Chaetothyriomycetidae</taxon>
        <taxon>Chaetothyriales</taxon>
        <taxon>Herpotrichiellaceae</taxon>
        <taxon>Exophiala</taxon>
    </lineage>
</organism>
<dbReference type="InterPro" id="IPR051016">
    <property type="entry name" value="Diverse_Substrate_AcTransf"/>
</dbReference>
<evidence type="ECO:0000256" key="1">
    <source>
        <dbReference type="ARBA" id="ARBA00008694"/>
    </source>
</evidence>
<accession>A0A0D1Y655</accession>
<keyword evidence="3" id="KW-0012">Acyltransferase</keyword>
<dbReference type="PANTHER" id="PTHR10545:SF29">
    <property type="entry name" value="GH14572P-RELATED"/>
    <property type="match status" value="1"/>
</dbReference>
<evidence type="ECO:0000256" key="4">
    <source>
        <dbReference type="SAM" id="MobiDB-lite"/>
    </source>
</evidence>
<dbReference type="OrthoDB" id="7305308at2759"/>
<proteinExistence type="inferred from homology"/>
<dbReference type="CDD" id="cd04301">
    <property type="entry name" value="NAT_SF"/>
    <property type="match status" value="1"/>
</dbReference>
<keyword evidence="2" id="KW-0808">Transferase</keyword>
<dbReference type="VEuPathDB" id="FungiDB:PV08_11338"/>
<comment type="similarity">
    <text evidence="1">Belongs to the acetyltransferase family.</text>
</comment>
<dbReference type="InterPro" id="IPR016181">
    <property type="entry name" value="Acyl_CoA_acyltransferase"/>
</dbReference>
<keyword evidence="7" id="KW-1185">Reference proteome</keyword>
<evidence type="ECO:0000256" key="3">
    <source>
        <dbReference type="ARBA" id="ARBA00023315"/>
    </source>
</evidence>
<dbReference type="EMBL" id="KN847500">
    <property type="protein sequence ID" value="KIW10376.1"/>
    <property type="molecule type" value="Genomic_DNA"/>
</dbReference>
<name>A0A0D1Y655_9EURO</name>
<dbReference type="FunFam" id="3.40.630.30:FF:000064">
    <property type="entry name" value="GNAT family acetyltransferase"/>
    <property type="match status" value="1"/>
</dbReference>
<feature type="domain" description="N-acetyltransferase" evidence="5">
    <location>
        <begin position="48"/>
        <end position="191"/>
    </location>
</feature>
<feature type="region of interest" description="Disordered" evidence="4">
    <location>
        <begin position="1"/>
        <end position="21"/>
    </location>
</feature>
<dbReference type="GeneID" id="27338421"/>
<dbReference type="STRING" id="91928.A0A0D1Y655"/>
<dbReference type="SUPFAM" id="SSF55729">
    <property type="entry name" value="Acyl-CoA N-acyltransferases (Nat)"/>
    <property type="match status" value="1"/>
</dbReference>
<reference evidence="6 7" key="1">
    <citation type="submission" date="2015-01" db="EMBL/GenBank/DDBJ databases">
        <title>The Genome Sequence of Exophiala spinifera CBS89968.</title>
        <authorList>
            <consortium name="The Broad Institute Genomics Platform"/>
            <person name="Cuomo C."/>
            <person name="de Hoog S."/>
            <person name="Gorbushina A."/>
            <person name="Stielow B."/>
            <person name="Teixiera M."/>
            <person name="Abouelleil A."/>
            <person name="Chapman S.B."/>
            <person name="Priest M."/>
            <person name="Young S.K."/>
            <person name="Wortman J."/>
            <person name="Nusbaum C."/>
            <person name="Birren B."/>
        </authorList>
    </citation>
    <scope>NUCLEOTIDE SEQUENCE [LARGE SCALE GENOMIC DNA]</scope>
    <source>
        <strain evidence="6 7">CBS 89968</strain>
    </source>
</reference>
<dbReference type="PROSITE" id="PS51186">
    <property type="entry name" value="GNAT"/>
    <property type="match status" value="1"/>
</dbReference>
<sequence length="194" mass="21382">MRLSGSPPAKVGPNGPATLTHMNDSSIRIDVPTLLSFMRATAAEQGVPDAVTATEDDLLKTLDLPEPKVDTSPAQMNPSRNGKALILVTPEGEIAGMAIYFATYVAWIAKSGICLEDLFVLPPFRRRGYARLLVQAVAKEAASLGCARMEWLCYRENHRALRFYRNIGAKELDTLTFLRLDQEAMLKFSNEDPV</sequence>
<dbReference type="HOGENOM" id="CLU_013985_41_2_1"/>
<protein>
    <recommendedName>
        <fullName evidence="5">N-acetyltransferase domain-containing protein</fullName>
    </recommendedName>
</protein>
<dbReference type="RefSeq" id="XP_016230592.1">
    <property type="nucleotide sequence ID" value="XM_016385648.1"/>
</dbReference>
<dbReference type="PANTHER" id="PTHR10545">
    <property type="entry name" value="DIAMINE N-ACETYLTRANSFERASE"/>
    <property type="match status" value="1"/>
</dbReference>
<dbReference type="Pfam" id="PF00583">
    <property type="entry name" value="Acetyltransf_1"/>
    <property type="match status" value="1"/>
</dbReference>
<dbReference type="Gene3D" id="3.40.630.30">
    <property type="match status" value="1"/>
</dbReference>
<dbReference type="InterPro" id="IPR000182">
    <property type="entry name" value="GNAT_dom"/>
</dbReference>
<evidence type="ECO:0000256" key="2">
    <source>
        <dbReference type="ARBA" id="ARBA00022679"/>
    </source>
</evidence>
<gene>
    <name evidence="6" type="ORF">PV08_11338</name>
</gene>